<gene>
    <name evidence="2" type="ORF">BCR41DRAFT_393840</name>
</gene>
<dbReference type="InParanoid" id="A0A1Y2GZ63"/>
<evidence type="ECO:0000313" key="2">
    <source>
        <dbReference type="EMBL" id="ORZ24876.1"/>
    </source>
</evidence>
<dbReference type="GeneID" id="33570436"/>
<name>A0A1Y2GZ63_9FUNG</name>
<feature type="signal peptide" evidence="1">
    <location>
        <begin position="1"/>
        <end position="19"/>
    </location>
</feature>
<comment type="caution">
    <text evidence="2">The sequence shown here is derived from an EMBL/GenBank/DDBJ whole genome shotgun (WGS) entry which is preliminary data.</text>
</comment>
<sequence>MKSFAIALGVIALINIVSAGCNVELGFRVQYSDMAILSYVQLQVLSAQNKVLIDNLDNSTREEWDVKRNKNITWLVPQSWPAGEYTLRAFGNAPYACTEGGRPTYCDFLLEEYKTLNVKKLAKGQGCPKIPSESSLGSVLQLSPLAPTFNGTALSSSLNSSNSRNLSAFNTANTGSKNYGWPRLQFVVSLLIWTTMTQLI</sequence>
<dbReference type="OrthoDB" id="2277867at2759"/>
<organism evidence="2 3">
    <name type="scientific">Lobosporangium transversale</name>
    <dbReference type="NCBI Taxonomy" id="64571"/>
    <lineage>
        <taxon>Eukaryota</taxon>
        <taxon>Fungi</taxon>
        <taxon>Fungi incertae sedis</taxon>
        <taxon>Mucoromycota</taxon>
        <taxon>Mortierellomycotina</taxon>
        <taxon>Mortierellomycetes</taxon>
        <taxon>Mortierellales</taxon>
        <taxon>Mortierellaceae</taxon>
        <taxon>Lobosporangium</taxon>
    </lineage>
</organism>
<proteinExistence type="predicted"/>
<dbReference type="RefSeq" id="XP_021883857.1">
    <property type="nucleotide sequence ID" value="XM_022028593.1"/>
</dbReference>
<dbReference type="PROSITE" id="PS51257">
    <property type="entry name" value="PROKAR_LIPOPROTEIN"/>
    <property type="match status" value="1"/>
</dbReference>
<keyword evidence="3" id="KW-1185">Reference proteome</keyword>
<evidence type="ECO:0000313" key="3">
    <source>
        <dbReference type="Proteomes" id="UP000193648"/>
    </source>
</evidence>
<protein>
    <submittedName>
        <fullName evidence="2">Uncharacterized protein</fullName>
    </submittedName>
</protein>
<evidence type="ECO:0000256" key="1">
    <source>
        <dbReference type="SAM" id="SignalP"/>
    </source>
</evidence>
<keyword evidence="1" id="KW-0732">Signal</keyword>
<dbReference type="AlphaFoldDB" id="A0A1Y2GZ63"/>
<dbReference type="EMBL" id="MCFF01000008">
    <property type="protein sequence ID" value="ORZ24876.1"/>
    <property type="molecule type" value="Genomic_DNA"/>
</dbReference>
<accession>A0A1Y2GZ63</accession>
<dbReference type="Proteomes" id="UP000193648">
    <property type="component" value="Unassembled WGS sequence"/>
</dbReference>
<reference evidence="2 3" key="1">
    <citation type="submission" date="2016-07" db="EMBL/GenBank/DDBJ databases">
        <title>Pervasive Adenine N6-methylation of Active Genes in Fungi.</title>
        <authorList>
            <consortium name="DOE Joint Genome Institute"/>
            <person name="Mondo S.J."/>
            <person name="Dannebaum R.O."/>
            <person name="Kuo R.C."/>
            <person name="Labutti K."/>
            <person name="Haridas S."/>
            <person name="Kuo A."/>
            <person name="Salamov A."/>
            <person name="Ahrendt S.R."/>
            <person name="Lipzen A."/>
            <person name="Sullivan W."/>
            <person name="Andreopoulos W.B."/>
            <person name="Clum A."/>
            <person name="Lindquist E."/>
            <person name="Daum C."/>
            <person name="Ramamoorthy G.K."/>
            <person name="Gryganskyi A."/>
            <person name="Culley D."/>
            <person name="Magnuson J.K."/>
            <person name="James T.Y."/>
            <person name="O'Malley M.A."/>
            <person name="Stajich J.E."/>
            <person name="Spatafora J.W."/>
            <person name="Visel A."/>
            <person name="Grigoriev I.V."/>
        </authorList>
    </citation>
    <scope>NUCLEOTIDE SEQUENCE [LARGE SCALE GENOMIC DNA]</scope>
    <source>
        <strain evidence="2 3">NRRL 3116</strain>
    </source>
</reference>
<feature type="chain" id="PRO_5013096114" evidence="1">
    <location>
        <begin position="20"/>
        <end position="200"/>
    </location>
</feature>